<feature type="region of interest" description="Disordered" evidence="2">
    <location>
        <begin position="259"/>
        <end position="299"/>
    </location>
</feature>
<dbReference type="Pfam" id="PF10205">
    <property type="entry name" value="KLRAQ"/>
    <property type="match status" value="1"/>
</dbReference>
<evidence type="ECO:0000259" key="3">
    <source>
        <dbReference type="SMART" id="SM01254"/>
    </source>
</evidence>
<feature type="compositionally biased region" description="Low complexity" evidence="2">
    <location>
        <begin position="89"/>
        <end position="104"/>
    </location>
</feature>
<organism evidence="4 5">
    <name type="scientific">Anopheles albimanus</name>
    <name type="common">New world malaria mosquito</name>
    <dbReference type="NCBI Taxonomy" id="7167"/>
    <lineage>
        <taxon>Eukaryota</taxon>
        <taxon>Metazoa</taxon>
        <taxon>Ecdysozoa</taxon>
        <taxon>Arthropoda</taxon>
        <taxon>Hexapoda</taxon>
        <taxon>Insecta</taxon>
        <taxon>Pterygota</taxon>
        <taxon>Neoptera</taxon>
        <taxon>Endopterygota</taxon>
        <taxon>Diptera</taxon>
        <taxon>Nematocera</taxon>
        <taxon>Culicoidea</taxon>
        <taxon>Culicidae</taxon>
        <taxon>Anophelinae</taxon>
        <taxon>Anopheles</taxon>
    </lineage>
</organism>
<evidence type="ECO:0000313" key="5">
    <source>
        <dbReference type="Proteomes" id="UP000069272"/>
    </source>
</evidence>
<dbReference type="PANTHER" id="PTHR21448">
    <property type="entry name" value="SMOOTH MUSCLE MYOSIN HEAVY CHAIN-RELATED"/>
    <property type="match status" value="1"/>
</dbReference>
<dbReference type="VEuPathDB" id="VectorBase:AALB20_034113"/>
<name>A0A182FPD3_ANOAL</name>
<accession>A0A182FPD3</accession>
<feature type="coiled-coil region" evidence="1">
    <location>
        <begin position="122"/>
        <end position="177"/>
    </location>
</feature>
<dbReference type="InterPro" id="IPR019343">
    <property type="entry name" value="PPP1R21_N"/>
</dbReference>
<dbReference type="SMART" id="SM01254">
    <property type="entry name" value="KLRAQ"/>
    <property type="match status" value="1"/>
</dbReference>
<dbReference type="STRING" id="7167.A0A182FPD3"/>
<sequence>MEAENSKYQKLATEYSKLRAQASVLKRAVLEEQNKNASLRESLRTREATLRKSEQEVDSLGFRNKQLERRVAALQENLEQELKKGSGGKAAKSKSPSSESITGSGTDGGVIAEELQKKILENAQLANSVEDRVAEVKQLQNRIEGLNRELQQQAVVEQKLRKELELLTVRNSELESKASEAASTIGSEDGLSVTTDMENHYNHFTASSNSAQQTHNNGNGGTNNTTSVVSHDDRIVFLEKELTHWRAQYELLKIETSSHMRKTPPVKTEQKEDPFSSSTTDRSNRAVDDNQQQSEELTREQKLTHCFTKSIEELFHDKCRAESKLASHIIECQRLQTHLEVVKNRLKEQEEASREQERRYRIIEDELSRTRLNYEEQISVLTEQVISLSDQLAKAK</sequence>
<keyword evidence="5" id="KW-1185">Reference proteome</keyword>
<dbReference type="GO" id="GO:0016020">
    <property type="term" value="C:membrane"/>
    <property type="evidence" value="ECO:0007669"/>
    <property type="project" value="TreeGrafter"/>
</dbReference>
<dbReference type="VEuPathDB" id="VectorBase:AALB008397"/>
<feature type="coiled-coil region" evidence="1">
    <location>
        <begin position="332"/>
        <end position="384"/>
    </location>
</feature>
<protein>
    <submittedName>
        <fullName evidence="4">KLRAQ domain-containing protein</fullName>
    </submittedName>
</protein>
<dbReference type="InterPro" id="IPR049372">
    <property type="entry name" value="PPP1R21_C"/>
</dbReference>
<dbReference type="Pfam" id="PF21636">
    <property type="entry name" value="PPP1R21_C"/>
    <property type="match status" value="1"/>
</dbReference>
<dbReference type="RefSeq" id="XP_035774737.1">
    <property type="nucleotide sequence ID" value="XM_035918844.1"/>
</dbReference>
<dbReference type="GeneID" id="118457346"/>
<evidence type="ECO:0000313" key="4">
    <source>
        <dbReference type="EnsemblMetazoa" id="AALB008397-PA"/>
    </source>
</evidence>
<keyword evidence="1" id="KW-0175">Coiled coil</keyword>
<dbReference type="KEGG" id="aali:118457346"/>
<dbReference type="AlphaFoldDB" id="A0A182FPD3"/>
<reference evidence="4" key="2">
    <citation type="submission" date="2022-08" db="UniProtKB">
        <authorList>
            <consortium name="EnsemblMetazoa"/>
        </authorList>
    </citation>
    <scope>IDENTIFICATION</scope>
    <source>
        <strain evidence="4">STECLA/ALBI9_A</strain>
    </source>
</reference>
<dbReference type="OrthoDB" id="5566667at2759"/>
<evidence type="ECO:0000256" key="2">
    <source>
        <dbReference type="SAM" id="MobiDB-lite"/>
    </source>
</evidence>
<dbReference type="GO" id="GO:0005769">
    <property type="term" value="C:early endosome"/>
    <property type="evidence" value="ECO:0007669"/>
    <property type="project" value="TreeGrafter"/>
</dbReference>
<reference evidence="4 5" key="1">
    <citation type="journal article" date="2017" name="G3 (Bethesda)">
        <title>The Physical Genome Mapping of Anopheles albimanus Corrected Scaffold Misassemblies and Identified Interarm Rearrangements in Genus Anopheles.</title>
        <authorList>
            <person name="Artemov G.N."/>
            <person name="Peery A.N."/>
            <person name="Jiang X."/>
            <person name="Tu Z."/>
            <person name="Stegniy V.N."/>
            <person name="Sharakhova M.V."/>
            <person name="Sharakhov I.V."/>
        </authorList>
    </citation>
    <scope>NUCLEOTIDE SEQUENCE [LARGE SCALE GENOMIC DNA]</scope>
    <source>
        <strain evidence="4 5">ALBI9_A</strain>
    </source>
</reference>
<dbReference type="InterPro" id="IPR040024">
    <property type="entry name" value="PPP1R21"/>
</dbReference>
<feature type="region of interest" description="Disordered" evidence="2">
    <location>
        <begin position="80"/>
        <end position="108"/>
    </location>
</feature>
<dbReference type="EnsemblMetazoa" id="AALB008397-RA">
    <property type="protein sequence ID" value="AALB008397-PA"/>
    <property type="gene ID" value="AALB008397"/>
</dbReference>
<feature type="region of interest" description="Disordered" evidence="2">
    <location>
        <begin position="208"/>
        <end position="227"/>
    </location>
</feature>
<dbReference type="PANTHER" id="PTHR21448:SF0">
    <property type="entry name" value="PROTEIN PHOSPHATASE 1 REGULATORY SUBUNIT 21"/>
    <property type="match status" value="1"/>
</dbReference>
<dbReference type="Proteomes" id="UP000069272">
    <property type="component" value="Chromosome 2R"/>
</dbReference>
<proteinExistence type="predicted"/>
<feature type="domain" description="Protein phosphatase 1 regulatory subunit 21 N-terminal" evidence="3">
    <location>
        <begin position="9"/>
        <end position="115"/>
    </location>
</feature>
<evidence type="ECO:0000256" key="1">
    <source>
        <dbReference type="SAM" id="Coils"/>
    </source>
</evidence>